<evidence type="ECO:0000313" key="3">
    <source>
        <dbReference type="Proteomes" id="UP000186922"/>
    </source>
</evidence>
<evidence type="ECO:0000256" key="1">
    <source>
        <dbReference type="SAM" id="SignalP"/>
    </source>
</evidence>
<feature type="chain" id="PRO_5008898547" evidence="1">
    <location>
        <begin position="17"/>
        <end position="570"/>
    </location>
</feature>
<dbReference type="AlphaFoldDB" id="A0A1D1VKM0"/>
<organism evidence="2 3">
    <name type="scientific">Ramazzottius varieornatus</name>
    <name type="common">Water bear</name>
    <name type="synonym">Tardigrade</name>
    <dbReference type="NCBI Taxonomy" id="947166"/>
    <lineage>
        <taxon>Eukaryota</taxon>
        <taxon>Metazoa</taxon>
        <taxon>Ecdysozoa</taxon>
        <taxon>Tardigrada</taxon>
        <taxon>Eutardigrada</taxon>
        <taxon>Parachela</taxon>
        <taxon>Hypsibioidea</taxon>
        <taxon>Ramazzottiidae</taxon>
        <taxon>Ramazzottius</taxon>
    </lineage>
</organism>
<name>A0A1D1VKM0_RAMVA</name>
<feature type="signal peptide" evidence="1">
    <location>
        <begin position="1"/>
        <end position="16"/>
    </location>
</feature>
<comment type="caution">
    <text evidence="2">The sequence shown here is derived from an EMBL/GenBank/DDBJ whole genome shotgun (WGS) entry which is preliminary data.</text>
</comment>
<keyword evidence="1" id="KW-0732">Signal</keyword>
<sequence>MAVFLIDVAWTGLVDLVVRLGISAVEKSSTAASRTLQENGPFWDDRKQLEANIQAVFGDSLNKELIDLKHFMEATIQDATKSIQSSTVEQALFLELNPLLHKIQMAYEAFCYYIESPSVDFRKREFQRACKKHEPHGVIAFLHQQIKQGQFGDTLLDRIAVACQAPRNVEKFELWRKRIECILLMACFLRAFDLRLKLEDGRERCKDRKSTALLEVEDHSVWSRLAKHVGEATAVDQRRSITLDDLYPKAEDELSHTVALELQHLDKKRSDIMEEFAKASARFKCHFLFEACGDRKHAKCGASNDSQCCLLGAHVYGFLRDNSDVKINAGQMLATKLASSLKEKWPNIHWSTVISGNVEVKTVDRSKVWFHSQGTERGSTVLQGRKLTTDKLPQSGNPALGCLHRYRRRTGVKLSEAVVFWADSAEIEAVENERITFVKELLVPDQPRRTFSSFREIKILPRDKLDSGSINGIVPVFDVVFKSVIDWSRNFHWEEPVGVEKADVGQGRSFPIHVWQKNGMKSASTVTMVWPERSSAKLRSMNALPWRDRSGTYGITEVRSQQSSINNVCR</sequence>
<dbReference type="EMBL" id="BDGG01000007">
    <property type="protein sequence ID" value="GAV01346.1"/>
    <property type="molecule type" value="Genomic_DNA"/>
</dbReference>
<proteinExistence type="predicted"/>
<evidence type="ECO:0000313" key="2">
    <source>
        <dbReference type="EMBL" id="GAV01346.1"/>
    </source>
</evidence>
<accession>A0A1D1VKM0</accession>
<dbReference type="Proteomes" id="UP000186922">
    <property type="component" value="Unassembled WGS sequence"/>
</dbReference>
<gene>
    <name evidence="2" type="primary">RvY_12073-1</name>
    <name evidence="2" type="synonym">RvY_12073.1</name>
    <name evidence="2" type="ORF">RvY_12073</name>
</gene>
<reference evidence="2 3" key="1">
    <citation type="journal article" date="2016" name="Nat. Commun.">
        <title>Extremotolerant tardigrade genome and improved radiotolerance of human cultured cells by tardigrade-unique protein.</title>
        <authorList>
            <person name="Hashimoto T."/>
            <person name="Horikawa D.D."/>
            <person name="Saito Y."/>
            <person name="Kuwahara H."/>
            <person name="Kozuka-Hata H."/>
            <person name="Shin-I T."/>
            <person name="Minakuchi Y."/>
            <person name="Ohishi K."/>
            <person name="Motoyama A."/>
            <person name="Aizu T."/>
            <person name="Enomoto A."/>
            <person name="Kondo K."/>
            <person name="Tanaka S."/>
            <person name="Hara Y."/>
            <person name="Koshikawa S."/>
            <person name="Sagara H."/>
            <person name="Miura T."/>
            <person name="Yokobori S."/>
            <person name="Miyagawa K."/>
            <person name="Suzuki Y."/>
            <person name="Kubo T."/>
            <person name="Oyama M."/>
            <person name="Kohara Y."/>
            <person name="Fujiyama A."/>
            <person name="Arakawa K."/>
            <person name="Katayama T."/>
            <person name="Toyoda A."/>
            <person name="Kunieda T."/>
        </authorList>
    </citation>
    <scope>NUCLEOTIDE SEQUENCE [LARGE SCALE GENOMIC DNA]</scope>
    <source>
        <strain evidence="2 3">YOKOZUNA-1</strain>
    </source>
</reference>
<protein>
    <submittedName>
        <fullName evidence="2">Uncharacterized protein</fullName>
    </submittedName>
</protein>
<keyword evidence="3" id="KW-1185">Reference proteome</keyword>
<dbReference type="OrthoDB" id="10683102at2759"/>